<reference evidence="2 3" key="1">
    <citation type="journal article" date="2011" name="J. Gen. Appl. Microbiol.">
        <title>Draft genome sequencing of the enigmatic basidiomycete Mixia osmundae.</title>
        <authorList>
            <person name="Nishida H."/>
            <person name="Nagatsuka Y."/>
            <person name="Sugiyama J."/>
        </authorList>
    </citation>
    <scope>NUCLEOTIDE SEQUENCE [LARGE SCALE GENOMIC DNA]</scope>
    <source>
        <strain evidence="3">CBS 9802 / IAM 14324 / JCM 22182 / KY 12970</strain>
    </source>
</reference>
<name>G7E9T8_MIXOS</name>
<dbReference type="Proteomes" id="UP000009131">
    <property type="component" value="Unassembled WGS sequence"/>
</dbReference>
<feature type="compositionally biased region" description="Low complexity" evidence="1">
    <location>
        <begin position="107"/>
        <end position="122"/>
    </location>
</feature>
<feature type="region of interest" description="Disordered" evidence="1">
    <location>
        <begin position="16"/>
        <end position="48"/>
    </location>
</feature>
<protein>
    <submittedName>
        <fullName evidence="2">Uncharacterized protein</fullName>
    </submittedName>
</protein>
<sequence>MVTDCRVVRATELSARSHNQSFHTPVLRTDASRETEHPCRSDDRPGRLARPAVQSGCFATSRSLITCESAGIASCFAMMMLVSSATVTPVPQALELAPTWSHRHHTSSPSQRSSSSSSQHSRTSQRDRFIKLEATEHPMRTGTVMLDTLSPTSAPSEDVQNLRASKRKGNVELPVPFRTPTSSQTASAQSTDKVSRQASAAVVTPGKRRRVSVARLDNVSTSLDDESTQGSGQGLGSQVSPTITLVASPSFPTSAHSQAARKLSLGGNNQSEPVSPIVLSFDPTSVAGDAQAVEQMQKSLALRKEQQALIESRQRDSLGNSSRAGPPSTASLRRTASVSNDTSVSYGPLASRRGTIAREKARNLTIRTNARDAHLPQIKSAPLQVPRGYGNEETYVPIARTAVGSQAAGPLTAALASSRDFFERRNHLASLAQSQIDERDLPSIAHFRHHADERMLSPRSSLSQSTASYLPSISQPHPQNHSHSSARTSESSEVSSRRAFMSHFEGFYDTINNSRVLQATLDDQIRKSTTLLSDLQGSSAAFEGMLERRMSDLCKTVTADLQLLENRIDKLERSISDGDIGRTERTATLGERLTRLERTFLEPLKSASAVYTTSSLRSTGQHEQQRSP</sequence>
<evidence type="ECO:0000256" key="1">
    <source>
        <dbReference type="SAM" id="MobiDB-lite"/>
    </source>
</evidence>
<dbReference type="eggNOG" id="ENOG502SCU9">
    <property type="taxonomic scope" value="Eukaryota"/>
</dbReference>
<feature type="region of interest" description="Disordered" evidence="1">
    <location>
        <begin position="99"/>
        <end position="209"/>
    </location>
</feature>
<organism evidence="2 3">
    <name type="scientific">Mixia osmundae (strain CBS 9802 / IAM 14324 / JCM 22182 / KY 12970)</name>
    <dbReference type="NCBI Taxonomy" id="764103"/>
    <lineage>
        <taxon>Eukaryota</taxon>
        <taxon>Fungi</taxon>
        <taxon>Dikarya</taxon>
        <taxon>Basidiomycota</taxon>
        <taxon>Pucciniomycotina</taxon>
        <taxon>Mixiomycetes</taxon>
        <taxon>Mixiales</taxon>
        <taxon>Mixiaceae</taxon>
        <taxon>Mixia</taxon>
    </lineage>
</organism>
<feature type="compositionally biased region" description="Basic and acidic residues" evidence="1">
    <location>
        <begin position="124"/>
        <end position="139"/>
    </location>
</feature>
<proteinExistence type="predicted"/>
<feature type="region of interest" description="Disordered" evidence="1">
    <location>
        <begin position="219"/>
        <end position="238"/>
    </location>
</feature>
<feature type="region of interest" description="Disordered" evidence="1">
    <location>
        <begin position="453"/>
        <end position="494"/>
    </location>
</feature>
<feature type="compositionally biased region" description="Low complexity" evidence="1">
    <location>
        <begin position="471"/>
        <end position="494"/>
    </location>
</feature>
<dbReference type="STRING" id="764103.G7E9T8"/>
<evidence type="ECO:0000313" key="2">
    <source>
        <dbReference type="EMBL" id="GAA99407.1"/>
    </source>
</evidence>
<feature type="compositionally biased region" description="Low complexity" evidence="1">
    <location>
        <begin position="179"/>
        <end position="191"/>
    </location>
</feature>
<evidence type="ECO:0000313" key="3">
    <source>
        <dbReference type="Proteomes" id="UP000009131"/>
    </source>
</evidence>
<dbReference type="InParanoid" id="G7E9T8"/>
<keyword evidence="3" id="KW-1185">Reference proteome</keyword>
<dbReference type="HOGENOM" id="CLU_494396_0_0_1"/>
<gene>
    <name evidence="2" type="primary">Mo06105</name>
    <name evidence="2" type="ORF">E5Q_06105</name>
</gene>
<comment type="caution">
    <text evidence="2">The sequence shown here is derived from an EMBL/GenBank/DDBJ whole genome shotgun (WGS) entry which is preliminary data.</text>
</comment>
<feature type="compositionally biased region" description="Polar residues" evidence="1">
    <location>
        <begin position="149"/>
        <end position="163"/>
    </location>
</feature>
<feature type="compositionally biased region" description="Polar residues" evidence="1">
    <location>
        <begin position="317"/>
        <end position="345"/>
    </location>
</feature>
<dbReference type="OrthoDB" id="2138242at2759"/>
<accession>G7E9T8</accession>
<feature type="compositionally biased region" description="Basic and acidic residues" evidence="1">
    <location>
        <begin position="30"/>
        <end position="46"/>
    </location>
</feature>
<dbReference type="EMBL" id="BABT02000220">
    <property type="protein sequence ID" value="GAA99407.1"/>
    <property type="molecule type" value="Genomic_DNA"/>
</dbReference>
<reference evidence="2 3" key="2">
    <citation type="journal article" date="2012" name="Open Biol.">
        <title>Characteristics of nucleosomes and linker DNA regions on the genome of the basidiomycete Mixia osmundae revealed by mono- and dinucleosome mapping.</title>
        <authorList>
            <person name="Nishida H."/>
            <person name="Kondo S."/>
            <person name="Matsumoto T."/>
            <person name="Suzuki Y."/>
            <person name="Yoshikawa H."/>
            <person name="Taylor T.D."/>
            <person name="Sugiyama J."/>
        </authorList>
    </citation>
    <scope>NUCLEOTIDE SEQUENCE [LARGE SCALE GENOMIC DNA]</scope>
    <source>
        <strain evidence="3">CBS 9802 / IAM 14324 / JCM 22182 / KY 12970</strain>
    </source>
</reference>
<feature type="region of interest" description="Disordered" evidence="1">
    <location>
        <begin position="312"/>
        <end position="360"/>
    </location>
</feature>
<feature type="compositionally biased region" description="Polar residues" evidence="1">
    <location>
        <begin position="458"/>
        <end position="469"/>
    </location>
</feature>
<dbReference type="AlphaFoldDB" id="G7E9T8"/>